<reference evidence="5" key="1">
    <citation type="submission" date="2023-02" db="EMBL/GenBank/DDBJ databases">
        <title>Identification and recombinant expression of a fungal hydrolase from Papiliotrema laurentii that hydrolyzes apple cutin and clears colloidal polyester polyurethane.</title>
        <authorList>
            <consortium name="DOE Joint Genome Institute"/>
            <person name="Roman V.A."/>
            <person name="Bojanowski C."/>
            <person name="Crable B.R."/>
            <person name="Wagner D.N."/>
            <person name="Hung C.S."/>
            <person name="Nadeau L.J."/>
            <person name="Schratz L."/>
            <person name="Haridas S."/>
            <person name="Pangilinan J."/>
            <person name="Lipzen A."/>
            <person name="Na H."/>
            <person name="Yan M."/>
            <person name="Ng V."/>
            <person name="Grigoriev I.V."/>
            <person name="Spatafora J.W."/>
            <person name="Barlow D."/>
            <person name="Biffinger J."/>
            <person name="Kelley-Loughnane N."/>
            <person name="Varaljay V.A."/>
            <person name="Crookes-Goodson W.J."/>
        </authorList>
    </citation>
    <scope>NUCLEOTIDE SEQUENCE</scope>
    <source>
        <strain evidence="5">5307AH</strain>
    </source>
</reference>
<proteinExistence type="predicted"/>
<dbReference type="PROSITE" id="PS51258">
    <property type="entry name" value="MHD1"/>
    <property type="match status" value="1"/>
</dbReference>
<evidence type="ECO:0000256" key="1">
    <source>
        <dbReference type="SAM" id="MobiDB-lite"/>
    </source>
</evidence>
<dbReference type="Gene3D" id="1.20.58.1100">
    <property type="match status" value="1"/>
</dbReference>
<accession>A0AAD9CYN8</accession>
<organism evidence="5 6">
    <name type="scientific">Papiliotrema laurentii</name>
    <name type="common">Cryptococcus laurentii</name>
    <dbReference type="NCBI Taxonomy" id="5418"/>
    <lineage>
        <taxon>Eukaryota</taxon>
        <taxon>Fungi</taxon>
        <taxon>Dikarya</taxon>
        <taxon>Basidiomycota</taxon>
        <taxon>Agaricomycotina</taxon>
        <taxon>Tremellomycetes</taxon>
        <taxon>Tremellales</taxon>
        <taxon>Rhynchogastremaceae</taxon>
        <taxon>Papiliotrema</taxon>
    </lineage>
</organism>
<dbReference type="Gene3D" id="1.10.357.50">
    <property type="match status" value="1"/>
</dbReference>
<dbReference type="InterPro" id="IPR000008">
    <property type="entry name" value="C2_dom"/>
</dbReference>
<feature type="compositionally biased region" description="Low complexity" evidence="1">
    <location>
        <begin position="72"/>
        <end position="82"/>
    </location>
</feature>
<dbReference type="Gene3D" id="2.60.40.150">
    <property type="entry name" value="C2 domain"/>
    <property type="match status" value="1"/>
</dbReference>
<comment type="caution">
    <text evidence="5">The sequence shown here is derived from an EMBL/GenBank/DDBJ whole genome shotgun (WGS) entry which is preliminary data.</text>
</comment>
<dbReference type="PROSITE" id="PS51259">
    <property type="entry name" value="MHD2"/>
    <property type="match status" value="1"/>
</dbReference>
<protein>
    <submittedName>
        <fullName evidence="5">C2 domain protein</fullName>
    </submittedName>
</protein>
<dbReference type="InterPro" id="IPR035892">
    <property type="entry name" value="C2_domain_sf"/>
</dbReference>
<dbReference type="Proteomes" id="UP001182556">
    <property type="component" value="Unassembled WGS sequence"/>
</dbReference>
<dbReference type="EMBL" id="JAODAN010000007">
    <property type="protein sequence ID" value="KAK1922863.1"/>
    <property type="molecule type" value="Genomic_DNA"/>
</dbReference>
<keyword evidence="6" id="KW-1185">Reference proteome</keyword>
<dbReference type="Pfam" id="PF00168">
    <property type="entry name" value="C2"/>
    <property type="match status" value="1"/>
</dbReference>
<dbReference type="PANTHER" id="PTHR47263:SF1">
    <property type="entry name" value="C2 DOMAIN PROTEIN (AFU_ORTHOLOGUE AFUA_7G02350)"/>
    <property type="match status" value="1"/>
</dbReference>
<sequence>MDRTASPFSETTTPLSPVSTGRNDTRNPGWDEVDRLGYLHSLKVALLHQHLINAPRVSPTNRFSPSPPLPSPSLTGTSPSGSRLTFNFSPSSPGMPSPPASPVSPPPAAMTRRKSAFSLKQKKDDVLKLPKEFCIEFWTTLAEEDGDAGWKEGVSNFLSMIKKGTKTPSGLSLREIPTLLEAFTQAIPPMGPVHIHQSHFLNLLYNHLPRSSYFSPIARPQSDKDKDLLFRLRAEVQTYMLSTSPAGLNDDFASSTFNTPPPKLSPGLGLGRRASAQSGTSEVRRKPSPLYLGDEMVDTVALVWGVGKDVLERDTEVIRRAGPLEQIYLGDLHSALSFLASLPNLSASQQNRQKSLSDQINSVRQTHPDAVPLDLSASGAFFTPPRSSEVFGRLTVRASEAGHGSKTRDLVEKCREIWGIESRREKEKEVEGVVQRWLDSIGTKEESEWGRHLAEGIRDLVSSTASTDLPKPLEAVLDKTLAMLTVSANTIFPTTELPPPRPAPSLLPIMGAGERVFFAQPHAVKAIEDLGDEIRALAVGEYVVAADAMGGLSRESSDGLEKVARWIEREVTNVRASWGSGLGPRFNPAAIILSRQLPLFCAELQSLAQPSGAADMFQLYEITGRLLEIWDEICPGQDHGFELDAFFEPHIVAWLKDTEVNTTQEWVSRAVGMDSWVPEGINKHSQSVIDLFEFVRDAAQIVLRDLPLSEYKRAVYLIDLSKTASIATRQYASTVEALFMADLNPAKPGSPSGEIAHKLEGKFGGKASSWLAKGQQAVKSLEKRKVDGFVIPPSACVKLTDMGAAQVCLDDLLFALEADETARIVKEHKLPNGPPERTRHVFTVMVLRGENILTRGLVKGADGFVVVTDKETGERLIKTRTVLGQEDPKWEQSFEISVGRVKTLELAVFDRTLVGKHDPIGTSTFRLDPRSFVENPIRDVILPLSPRGTVHVRISMEGGEKHDVAYHLSTASRVLVRTEGDMIREISDRMSEFIKSVLSPASVAAVVKPLKDKKKPRSALSDREVETSLAALFEYLDENFGVFSVTLTPETRLRTMSAIWHRIIDMLISLLVPPLSDKPYGKEPMGSVEIDLIFKWLQLLKSFFNASEGGTEHGVPLTQLQSGNYKDLVMLGQYMDLPTPALKDRCAAAVKSASSRAAGGTNAGLSIGGLTLNGVEDNERMAEVLLRIARTRPDMVEFLGQQISMLTRARIDRQAGVL</sequence>
<feature type="compositionally biased region" description="Pro residues" evidence="1">
    <location>
        <begin position="93"/>
        <end position="108"/>
    </location>
</feature>
<feature type="domain" description="MHD1" evidence="3">
    <location>
        <begin position="617"/>
        <end position="735"/>
    </location>
</feature>
<dbReference type="SUPFAM" id="SSF49562">
    <property type="entry name" value="C2 domain (Calcium/lipid-binding domain, CaLB)"/>
    <property type="match status" value="1"/>
</dbReference>
<evidence type="ECO:0000259" key="4">
    <source>
        <dbReference type="PROSITE" id="PS51259"/>
    </source>
</evidence>
<dbReference type="PROSITE" id="PS50004">
    <property type="entry name" value="C2"/>
    <property type="match status" value="1"/>
</dbReference>
<dbReference type="InterPro" id="IPR052811">
    <property type="entry name" value="Glucose_resp_signaling"/>
</dbReference>
<feature type="compositionally biased region" description="Polar residues" evidence="1">
    <location>
        <begin position="1"/>
        <end position="22"/>
    </location>
</feature>
<feature type="domain" description="MHD2" evidence="4">
    <location>
        <begin position="1026"/>
        <end position="1146"/>
    </location>
</feature>
<dbReference type="PANTHER" id="PTHR47263">
    <property type="entry name" value="ADENYLATE CYCLASE ACTIVATION PROTEIN GIT1"/>
    <property type="match status" value="1"/>
</dbReference>
<evidence type="ECO:0000259" key="2">
    <source>
        <dbReference type="PROSITE" id="PS50004"/>
    </source>
</evidence>
<feature type="region of interest" description="Disordered" evidence="1">
    <location>
        <begin position="58"/>
        <end position="117"/>
    </location>
</feature>
<feature type="domain" description="C2" evidence="2">
    <location>
        <begin position="823"/>
        <end position="942"/>
    </location>
</feature>
<feature type="region of interest" description="Disordered" evidence="1">
    <location>
        <begin position="1"/>
        <end position="29"/>
    </location>
</feature>
<gene>
    <name evidence="5" type="ORF">DB88DRAFT_511445</name>
</gene>
<dbReference type="InterPro" id="IPR014770">
    <property type="entry name" value="Munc13_1"/>
</dbReference>
<dbReference type="AlphaFoldDB" id="A0AAD9CYN8"/>
<evidence type="ECO:0000313" key="6">
    <source>
        <dbReference type="Proteomes" id="UP001182556"/>
    </source>
</evidence>
<evidence type="ECO:0000313" key="5">
    <source>
        <dbReference type="EMBL" id="KAK1922863.1"/>
    </source>
</evidence>
<feature type="region of interest" description="Disordered" evidence="1">
    <location>
        <begin position="254"/>
        <end position="287"/>
    </location>
</feature>
<dbReference type="InterPro" id="IPR014772">
    <property type="entry name" value="Munc13_dom-2"/>
</dbReference>
<dbReference type="SMART" id="SM00239">
    <property type="entry name" value="C2"/>
    <property type="match status" value="1"/>
</dbReference>
<name>A0AAD9CYN8_PAPLA</name>
<evidence type="ECO:0000259" key="3">
    <source>
        <dbReference type="PROSITE" id="PS51258"/>
    </source>
</evidence>